<comment type="similarity">
    <text evidence="1">Belongs to the membrane fusion protein (MFP) (TC 8.A.1) family.</text>
</comment>
<gene>
    <name evidence="5" type="ORF">ATN00_05405</name>
</gene>
<evidence type="ECO:0000259" key="4">
    <source>
        <dbReference type="Pfam" id="PF25967"/>
    </source>
</evidence>
<name>A0A0S3F402_9SPHN</name>
<dbReference type="GO" id="GO:0019898">
    <property type="term" value="C:extrinsic component of membrane"/>
    <property type="evidence" value="ECO:0007669"/>
    <property type="project" value="InterPro"/>
</dbReference>
<dbReference type="InterPro" id="IPR006143">
    <property type="entry name" value="RND_pump_MFP"/>
</dbReference>
<dbReference type="KEGG" id="sbd:ATN00_05405"/>
<dbReference type="EMBL" id="CP013264">
    <property type="protein sequence ID" value="ALR22396.1"/>
    <property type="molecule type" value="Genomic_DNA"/>
</dbReference>
<dbReference type="InterPro" id="IPR058627">
    <property type="entry name" value="MdtA-like_C"/>
</dbReference>
<organism evidence="5 6">
    <name type="scientific">Sphingobium baderi</name>
    <dbReference type="NCBI Taxonomy" id="1332080"/>
    <lineage>
        <taxon>Bacteria</taxon>
        <taxon>Pseudomonadati</taxon>
        <taxon>Pseudomonadota</taxon>
        <taxon>Alphaproteobacteria</taxon>
        <taxon>Sphingomonadales</taxon>
        <taxon>Sphingomonadaceae</taxon>
        <taxon>Sphingobium</taxon>
    </lineage>
</organism>
<dbReference type="InterPro" id="IPR030190">
    <property type="entry name" value="MacA_alpha-hairpin_sf"/>
</dbReference>
<dbReference type="GO" id="GO:0030313">
    <property type="term" value="C:cell envelope"/>
    <property type="evidence" value="ECO:0007669"/>
    <property type="project" value="UniProtKB-SubCell"/>
</dbReference>
<accession>A0A0S3F402</accession>
<proteinExistence type="inferred from homology"/>
<dbReference type="AlphaFoldDB" id="A0A0S3F402"/>
<dbReference type="GO" id="GO:1990281">
    <property type="term" value="C:efflux pump complex"/>
    <property type="evidence" value="ECO:0007669"/>
    <property type="project" value="TreeGrafter"/>
</dbReference>
<dbReference type="RefSeq" id="WP_062068433.1">
    <property type="nucleotide sequence ID" value="NZ_CP013264.1"/>
</dbReference>
<evidence type="ECO:0000313" key="5">
    <source>
        <dbReference type="EMBL" id="ALR22396.1"/>
    </source>
</evidence>
<dbReference type="Gene3D" id="6.10.140.1990">
    <property type="match status" value="1"/>
</dbReference>
<feature type="domain" description="Multidrug resistance protein MdtA-like C-terminal permuted SH3" evidence="4">
    <location>
        <begin position="273"/>
        <end position="335"/>
    </location>
</feature>
<dbReference type="Proteomes" id="UP000056968">
    <property type="component" value="Chromosome"/>
</dbReference>
<dbReference type="Pfam" id="PF25967">
    <property type="entry name" value="RND-MFP_C"/>
    <property type="match status" value="1"/>
</dbReference>
<dbReference type="Gene3D" id="2.40.50.100">
    <property type="match status" value="1"/>
</dbReference>
<sequence length="356" mass="37899">MAIAVGIIALIFLLLFAWRSWRNAAPAAAGPPPTAVAATLIRPVDAPVSLEAVGSLRAVEEVMLAPEVAGRVTAILFQPGARVKAGAPLVQLYDAPERADRAAAAAKARFADAQLARSRELVPGGAESREMLDQRRAEHDQALASVRQLDARITQKRIVAPFPGELGVRRINLGQYLNPGDPIVSLTALDRLYADFTVPQQDLSRIKVGGPVRLTSDAWPGRSFAGRITTIEPRIGTDSRNIMVQAMVANPDRALRPGMYVNAALELPVQRAALIVPTTAIQTSASGDSVIVIRGSNARRQGKAEAVSVITGRRIGNNVVVTRGLKAGDVVVSEGQLRIQPGADVRVTRLVPATER</sequence>
<dbReference type="Gene3D" id="2.40.30.170">
    <property type="match status" value="1"/>
</dbReference>
<evidence type="ECO:0000256" key="2">
    <source>
        <dbReference type="ARBA" id="ARBA00023054"/>
    </source>
</evidence>
<dbReference type="GO" id="GO:1990195">
    <property type="term" value="C:macrolide transmembrane transporter complex"/>
    <property type="evidence" value="ECO:0007669"/>
    <property type="project" value="InterPro"/>
</dbReference>
<reference evidence="5 6" key="1">
    <citation type="submission" date="2015-11" db="EMBL/GenBank/DDBJ databases">
        <title>A Two-component Flavoprotein Monooxygenase System MeaXY Responsible for para-Hydroxylation of 2-Methyl-6-ethylaniline and 2,6-Diethylaniline in Sphingobium baderi DE-13.</title>
        <authorList>
            <person name="Cheng M."/>
            <person name="Meng Q."/>
            <person name="Yang Y."/>
            <person name="Chu C."/>
            <person name="Yan X."/>
            <person name="He J."/>
            <person name="Li S."/>
        </authorList>
    </citation>
    <scope>NUCLEOTIDE SEQUENCE [LARGE SCALE GENOMIC DNA]</scope>
    <source>
        <strain evidence="5 6">DE-13</strain>
    </source>
</reference>
<dbReference type="NCBIfam" id="TIGR01730">
    <property type="entry name" value="RND_mfp"/>
    <property type="match status" value="1"/>
</dbReference>
<dbReference type="STRING" id="1332080.ATN00_05405"/>
<dbReference type="PANTHER" id="PTHR30469">
    <property type="entry name" value="MULTIDRUG RESISTANCE PROTEIN MDTA"/>
    <property type="match status" value="1"/>
</dbReference>
<dbReference type="Pfam" id="PF25954">
    <property type="entry name" value="Beta-barrel_RND_2"/>
    <property type="match status" value="1"/>
</dbReference>
<dbReference type="GO" id="GO:0015562">
    <property type="term" value="F:efflux transmembrane transporter activity"/>
    <property type="evidence" value="ECO:0007669"/>
    <property type="project" value="TreeGrafter"/>
</dbReference>
<dbReference type="SUPFAM" id="SSF111369">
    <property type="entry name" value="HlyD-like secretion proteins"/>
    <property type="match status" value="1"/>
</dbReference>
<dbReference type="InterPro" id="IPR058792">
    <property type="entry name" value="Beta-barrel_RND_2"/>
</dbReference>
<keyword evidence="2" id="KW-0175">Coiled coil</keyword>
<evidence type="ECO:0000259" key="3">
    <source>
        <dbReference type="Pfam" id="PF25954"/>
    </source>
</evidence>
<dbReference type="GO" id="GO:1990961">
    <property type="term" value="P:xenobiotic detoxification by transmembrane export across the plasma membrane"/>
    <property type="evidence" value="ECO:0007669"/>
    <property type="project" value="InterPro"/>
</dbReference>
<keyword evidence="6" id="KW-1185">Reference proteome</keyword>
<dbReference type="OrthoDB" id="9806939at2"/>
<protein>
    <submittedName>
        <fullName evidence="5">Hemolysin secretion protein D</fullName>
    </submittedName>
</protein>
<feature type="domain" description="CusB-like beta-barrel" evidence="3">
    <location>
        <begin position="195"/>
        <end position="265"/>
    </location>
</feature>
<dbReference type="FunFam" id="2.40.30.170:FF:000010">
    <property type="entry name" value="Efflux RND transporter periplasmic adaptor subunit"/>
    <property type="match status" value="1"/>
</dbReference>
<dbReference type="PANTHER" id="PTHR30469:SF29">
    <property type="entry name" value="BLR2860 PROTEIN"/>
    <property type="match status" value="1"/>
</dbReference>
<dbReference type="Gene3D" id="2.40.420.20">
    <property type="match status" value="1"/>
</dbReference>
<evidence type="ECO:0000256" key="1">
    <source>
        <dbReference type="ARBA" id="ARBA00009477"/>
    </source>
</evidence>
<evidence type="ECO:0000313" key="6">
    <source>
        <dbReference type="Proteomes" id="UP000056968"/>
    </source>
</evidence>